<comment type="caution">
    <text evidence="1">The sequence shown here is derived from an EMBL/GenBank/DDBJ whole genome shotgun (WGS) entry which is preliminary data.</text>
</comment>
<keyword evidence="2" id="KW-1185">Reference proteome</keyword>
<reference evidence="1" key="1">
    <citation type="submission" date="2023-07" db="EMBL/GenBank/DDBJ databases">
        <title>Stenotrophomonas isolates from soil.</title>
        <authorList>
            <person name="Sharma V."/>
            <person name="Zur-Pinska J."/>
            <person name="Hay A.G."/>
        </authorList>
    </citation>
    <scope>NUCLEOTIDE SEQUENCE</scope>
    <source>
        <strain evidence="1">C2</strain>
    </source>
</reference>
<dbReference type="RefSeq" id="WP_099843469.1">
    <property type="nucleotide sequence ID" value="NZ_CBCSJV010000026.1"/>
</dbReference>
<accession>A0ABT8QFN7</accession>
<dbReference type="Proteomes" id="UP001174315">
    <property type="component" value="Unassembled WGS sequence"/>
</dbReference>
<evidence type="ECO:0000313" key="2">
    <source>
        <dbReference type="Proteomes" id="UP001174315"/>
    </source>
</evidence>
<organism evidence="1 2">
    <name type="scientific">Stenotrophomonas indicatrix</name>
    <dbReference type="NCBI Taxonomy" id="2045451"/>
    <lineage>
        <taxon>Bacteria</taxon>
        <taxon>Pseudomonadati</taxon>
        <taxon>Pseudomonadota</taxon>
        <taxon>Gammaproteobacteria</taxon>
        <taxon>Lysobacterales</taxon>
        <taxon>Lysobacteraceae</taxon>
        <taxon>Stenotrophomonas</taxon>
    </lineage>
</organism>
<gene>
    <name evidence="1" type="ORF">Q0S36_12135</name>
</gene>
<sequence>MAVLAQHFAQARQATDVHLAQRDVGQVLAEQVVGAVEQGIDPRIQQGGRCDVVRAGAIALAAAQLLVVDGRFQHQFR</sequence>
<protein>
    <submittedName>
        <fullName evidence="1">Uncharacterized protein</fullName>
    </submittedName>
</protein>
<evidence type="ECO:0000313" key="1">
    <source>
        <dbReference type="EMBL" id="MDN8670083.1"/>
    </source>
</evidence>
<name>A0ABT8QFN7_9GAMM</name>
<dbReference type="EMBL" id="JAUKNN010000027">
    <property type="protein sequence ID" value="MDN8670083.1"/>
    <property type="molecule type" value="Genomic_DNA"/>
</dbReference>
<proteinExistence type="predicted"/>